<feature type="transmembrane region" description="Helical" evidence="5">
    <location>
        <begin position="510"/>
        <end position="528"/>
    </location>
</feature>
<dbReference type="AlphaFoldDB" id="A0AAD7QK48"/>
<dbReference type="GO" id="GO:0005385">
    <property type="term" value="F:zinc ion transmembrane transporter activity"/>
    <property type="evidence" value="ECO:0007669"/>
    <property type="project" value="TreeGrafter"/>
</dbReference>
<dbReference type="EMBL" id="JARPMG010000015">
    <property type="protein sequence ID" value="KAJ8096528.1"/>
    <property type="molecule type" value="Genomic_DNA"/>
</dbReference>
<feature type="chain" id="PRO_5042063794" evidence="6">
    <location>
        <begin position="17"/>
        <end position="531"/>
    </location>
</feature>
<dbReference type="InterPro" id="IPR003689">
    <property type="entry name" value="ZIP"/>
</dbReference>
<feature type="transmembrane region" description="Helical" evidence="5">
    <location>
        <begin position="467"/>
        <end position="489"/>
    </location>
</feature>
<gene>
    <name evidence="7" type="ORF">POJ06DRAFT_48050</name>
</gene>
<dbReference type="PANTHER" id="PTHR11040">
    <property type="entry name" value="ZINC/IRON TRANSPORTER"/>
    <property type="match status" value="1"/>
</dbReference>
<comment type="subcellular location">
    <subcellularLocation>
        <location evidence="1">Membrane</location>
        <topology evidence="1">Multi-pass membrane protein</topology>
    </subcellularLocation>
</comment>
<sequence length="531" mass="56391">MKKLYSLLYYAVLVTAQRVYTGCHQDGNILYCVDESGLEVPLTTYLSPSLTSSGSAVATTTAGSSSVTNASTAIAVQTTVVSDCHLHGTETFCMDGNNQEVLVQATGSKTGEPPAQFTGCQAHGDEKDVWSFPMACRILLTASSRFCFDPDGDEVHLLPVEDSSEHGDANEGHDDEETSTGENCHFHAGVEHCLGGDDNHSSSSRCTGVERDYNIPYRIGSIFVILATSAIAVFGPILWASFFNPALEGHVFTLIKQFGTGVMIATAMIHLLTHSQLMFSNQCLGVLEYEATATAIAMAGIFTSFIVEYFGNRIVESHNKKSPLAGDAAGNTEPIRVDKGQGEVVAAVRDLHNHRLTGLGHQHGHSLSGDSKLNVGVMEAGVVFHSIIVGLTLVVAGDSGFTTLFIVVIFHQMFEGLALGARIAGISKAYSKTVSKFIMAAVFALITPIGMAIGLGIIHQFNGNDEATLWTIGTLDALSAGVLLWAALVSMLTHDWFGHGYLRRAGLGKIAVGLCGLVAGMTLMGLLGKWA</sequence>
<dbReference type="PANTHER" id="PTHR11040:SF44">
    <property type="entry name" value="PROTEIN ZNTC-RELATED"/>
    <property type="match status" value="1"/>
</dbReference>
<feature type="transmembrane region" description="Helical" evidence="5">
    <location>
        <begin position="403"/>
        <end position="425"/>
    </location>
</feature>
<evidence type="ECO:0000256" key="3">
    <source>
        <dbReference type="ARBA" id="ARBA00022989"/>
    </source>
</evidence>
<evidence type="ECO:0000256" key="5">
    <source>
        <dbReference type="SAM" id="Phobius"/>
    </source>
</evidence>
<protein>
    <submittedName>
        <fullName evidence="7">Solute carrier family 39, member 1/2/3</fullName>
    </submittedName>
</protein>
<feature type="transmembrane region" description="Helical" evidence="5">
    <location>
        <begin position="251"/>
        <end position="272"/>
    </location>
</feature>
<feature type="transmembrane region" description="Helical" evidence="5">
    <location>
        <begin position="215"/>
        <end position="239"/>
    </location>
</feature>
<evidence type="ECO:0000313" key="8">
    <source>
        <dbReference type="Proteomes" id="UP001217417"/>
    </source>
</evidence>
<feature type="transmembrane region" description="Helical" evidence="5">
    <location>
        <begin position="292"/>
        <end position="311"/>
    </location>
</feature>
<proteinExistence type="predicted"/>
<evidence type="ECO:0000256" key="4">
    <source>
        <dbReference type="ARBA" id="ARBA00023136"/>
    </source>
</evidence>
<accession>A0AAD7QK48</accession>
<comment type="caution">
    <text evidence="7">The sequence shown here is derived from an EMBL/GenBank/DDBJ whole genome shotgun (WGS) entry which is preliminary data.</text>
</comment>
<evidence type="ECO:0000313" key="7">
    <source>
        <dbReference type="EMBL" id="KAJ8096528.1"/>
    </source>
</evidence>
<feature type="transmembrane region" description="Helical" evidence="5">
    <location>
        <begin position="437"/>
        <end position="461"/>
    </location>
</feature>
<evidence type="ECO:0000256" key="6">
    <source>
        <dbReference type="SAM" id="SignalP"/>
    </source>
</evidence>
<feature type="signal peptide" evidence="6">
    <location>
        <begin position="1"/>
        <end position="16"/>
    </location>
</feature>
<evidence type="ECO:0000256" key="2">
    <source>
        <dbReference type="ARBA" id="ARBA00022692"/>
    </source>
</evidence>
<dbReference type="Proteomes" id="UP001217417">
    <property type="component" value="Unassembled WGS sequence"/>
</dbReference>
<reference evidence="7" key="1">
    <citation type="submission" date="2023-03" db="EMBL/GenBank/DDBJ databases">
        <title>Near-Complete genome sequence of Lipomyces tetrasporous NRRL Y-64009, an oleaginous yeast capable of growing on lignocellulosic hydrolysates.</title>
        <authorList>
            <consortium name="Lawrence Berkeley National Laboratory"/>
            <person name="Jagtap S.S."/>
            <person name="Liu J.-J."/>
            <person name="Walukiewicz H.E."/>
            <person name="Pangilinan J."/>
            <person name="Lipzen A."/>
            <person name="Ahrendt S."/>
            <person name="Koriabine M."/>
            <person name="Cobaugh K."/>
            <person name="Salamov A."/>
            <person name="Yoshinaga Y."/>
            <person name="Ng V."/>
            <person name="Daum C."/>
            <person name="Grigoriev I.V."/>
            <person name="Slininger P.J."/>
            <person name="Dien B.S."/>
            <person name="Jin Y.-S."/>
            <person name="Rao C.V."/>
        </authorList>
    </citation>
    <scope>NUCLEOTIDE SEQUENCE</scope>
    <source>
        <strain evidence="7">NRRL Y-64009</strain>
    </source>
</reference>
<organism evidence="7 8">
    <name type="scientific">Lipomyces tetrasporus</name>
    <dbReference type="NCBI Taxonomy" id="54092"/>
    <lineage>
        <taxon>Eukaryota</taxon>
        <taxon>Fungi</taxon>
        <taxon>Dikarya</taxon>
        <taxon>Ascomycota</taxon>
        <taxon>Saccharomycotina</taxon>
        <taxon>Lipomycetes</taxon>
        <taxon>Lipomycetales</taxon>
        <taxon>Lipomycetaceae</taxon>
        <taxon>Lipomyces</taxon>
    </lineage>
</organism>
<keyword evidence="6" id="KW-0732">Signal</keyword>
<dbReference type="GeneID" id="80886272"/>
<evidence type="ECO:0000256" key="1">
    <source>
        <dbReference type="ARBA" id="ARBA00004141"/>
    </source>
</evidence>
<keyword evidence="3 5" id="KW-1133">Transmembrane helix</keyword>
<dbReference type="GO" id="GO:0005886">
    <property type="term" value="C:plasma membrane"/>
    <property type="evidence" value="ECO:0007669"/>
    <property type="project" value="TreeGrafter"/>
</dbReference>
<dbReference type="Pfam" id="PF02535">
    <property type="entry name" value="Zip"/>
    <property type="match status" value="1"/>
</dbReference>
<keyword evidence="4 5" id="KW-0472">Membrane</keyword>
<name>A0AAD7QK48_9ASCO</name>
<keyword evidence="2 5" id="KW-0812">Transmembrane</keyword>
<dbReference type="RefSeq" id="XP_056039978.1">
    <property type="nucleotide sequence ID" value="XM_056191106.1"/>
</dbReference>
<feature type="transmembrane region" description="Helical" evidence="5">
    <location>
        <begin position="375"/>
        <end position="397"/>
    </location>
</feature>
<keyword evidence="8" id="KW-1185">Reference proteome</keyword>